<evidence type="ECO:0000313" key="2">
    <source>
        <dbReference type="Proteomes" id="UP001056120"/>
    </source>
</evidence>
<name>A0ACB9IRT9_9ASTR</name>
<sequence length="354" mass="39573">MASTMKMEESIEAVEAILKYKFKDKKLLEKALTHPSYTDAPSYQRLEFLGDSALGLAISNFFFTTYPDIDDGQLTLLRAANVSTEKLARVAIRLGLYNYIRHNNVTVLNDKISEFVTVVEGEEEMVVHGGVMKPPRVLVDIVESVAGAVYVDCGFNLQMLSMIFRSLLEPLAMLDFILAQPQPISALYEACDKDGKQVEILNEWNGYINIASVFVDDTFIASGSSRTKDNAKLHAAEAALSKLPKSKGGDTSPQTNVDFNESVEIEGAKMKVHELCIKRRWPKPTYRVEQEFGPPHAKRYASSIQVKLSDELLVVKGNERSRVKDAENSAASMMLRVLQEKGYEGVYKFKELTL</sequence>
<reference evidence="2" key="1">
    <citation type="journal article" date="2022" name="Mol. Ecol. Resour.">
        <title>The genomes of chicory, endive, great burdock and yacon provide insights into Asteraceae palaeo-polyploidization history and plant inulin production.</title>
        <authorList>
            <person name="Fan W."/>
            <person name="Wang S."/>
            <person name="Wang H."/>
            <person name="Wang A."/>
            <person name="Jiang F."/>
            <person name="Liu H."/>
            <person name="Zhao H."/>
            <person name="Xu D."/>
            <person name="Zhang Y."/>
        </authorList>
    </citation>
    <scope>NUCLEOTIDE SEQUENCE [LARGE SCALE GENOMIC DNA]</scope>
    <source>
        <strain evidence="2">cv. Yunnan</strain>
    </source>
</reference>
<organism evidence="1 2">
    <name type="scientific">Smallanthus sonchifolius</name>
    <dbReference type="NCBI Taxonomy" id="185202"/>
    <lineage>
        <taxon>Eukaryota</taxon>
        <taxon>Viridiplantae</taxon>
        <taxon>Streptophyta</taxon>
        <taxon>Embryophyta</taxon>
        <taxon>Tracheophyta</taxon>
        <taxon>Spermatophyta</taxon>
        <taxon>Magnoliopsida</taxon>
        <taxon>eudicotyledons</taxon>
        <taxon>Gunneridae</taxon>
        <taxon>Pentapetalae</taxon>
        <taxon>asterids</taxon>
        <taxon>campanulids</taxon>
        <taxon>Asterales</taxon>
        <taxon>Asteraceae</taxon>
        <taxon>Asteroideae</taxon>
        <taxon>Heliantheae alliance</taxon>
        <taxon>Millerieae</taxon>
        <taxon>Smallanthus</taxon>
    </lineage>
</organism>
<dbReference type="EMBL" id="CM042024">
    <property type="protein sequence ID" value="KAI3810205.1"/>
    <property type="molecule type" value="Genomic_DNA"/>
</dbReference>
<accession>A0ACB9IRT9</accession>
<reference evidence="1 2" key="2">
    <citation type="journal article" date="2022" name="Mol. Ecol. Resour.">
        <title>The genomes of chicory, endive, great burdock and yacon provide insights into Asteraceae paleo-polyploidization history and plant inulin production.</title>
        <authorList>
            <person name="Fan W."/>
            <person name="Wang S."/>
            <person name="Wang H."/>
            <person name="Wang A."/>
            <person name="Jiang F."/>
            <person name="Liu H."/>
            <person name="Zhao H."/>
            <person name="Xu D."/>
            <person name="Zhang Y."/>
        </authorList>
    </citation>
    <scope>NUCLEOTIDE SEQUENCE [LARGE SCALE GENOMIC DNA]</scope>
    <source>
        <strain evidence="2">cv. Yunnan</strain>
        <tissue evidence="1">Leaves</tissue>
    </source>
</reference>
<keyword evidence="2" id="KW-1185">Reference proteome</keyword>
<protein>
    <submittedName>
        <fullName evidence="1">Uncharacterized protein</fullName>
    </submittedName>
</protein>
<dbReference type="Proteomes" id="UP001056120">
    <property type="component" value="Linkage Group LG07"/>
</dbReference>
<proteinExistence type="predicted"/>
<evidence type="ECO:0000313" key="1">
    <source>
        <dbReference type="EMBL" id="KAI3810205.1"/>
    </source>
</evidence>
<gene>
    <name evidence="1" type="ORF">L1987_19815</name>
</gene>
<comment type="caution">
    <text evidence="1">The sequence shown here is derived from an EMBL/GenBank/DDBJ whole genome shotgun (WGS) entry which is preliminary data.</text>
</comment>